<proteinExistence type="inferred from homology"/>
<evidence type="ECO:0000313" key="5">
    <source>
        <dbReference type="Proteomes" id="UP000635606"/>
    </source>
</evidence>
<dbReference type="AlphaFoldDB" id="A0A8J3ZLM5"/>
<protein>
    <recommendedName>
        <fullName evidence="2">Anti-sigma factor antagonist</fullName>
    </recommendedName>
</protein>
<dbReference type="Proteomes" id="UP000635606">
    <property type="component" value="Unassembled WGS sequence"/>
</dbReference>
<dbReference type="InterPro" id="IPR002645">
    <property type="entry name" value="STAS_dom"/>
</dbReference>
<feature type="domain" description="STAS" evidence="3">
    <location>
        <begin position="1"/>
        <end position="108"/>
    </location>
</feature>
<dbReference type="RefSeq" id="WP_203926532.1">
    <property type="nucleotide sequence ID" value="NZ_BOPH01000018.1"/>
</dbReference>
<gene>
    <name evidence="4" type="primary">rsbV_2</name>
    <name evidence="4" type="ORF">Voc01_014910</name>
</gene>
<dbReference type="Gene3D" id="3.30.750.24">
    <property type="entry name" value="STAS domain"/>
    <property type="match status" value="1"/>
</dbReference>
<dbReference type="PROSITE" id="PS50801">
    <property type="entry name" value="STAS"/>
    <property type="match status" value="1"/>
</dbReference>
<dbReference type="PANTHER" id="PTHR33495:SF2">
    <property type="entry name" value="ANTI-SIGMA FACTOR ANTAGONIST TM_1081-RELATED"/>
    <property type="match status" value="1"/>
</dbReference>
<accession>A0A8J3ZLM5</accession>
<dbReference type="GO" id="GO:0043856">
    <property type="term" value="F:anti-sigma factor antagonist activity"/>
    <property type="evidence" value="ECO:0007669"/>
    <property type="project" value="InterPro"/>
</dbReference>
<dbReference type="InterPro" id="IPR036513">
    <property type="entry name" value="STAS_dom_sf"/>
</dbReference>
<reference evidence="4" key="1">
    <citation type="submission" date="2021-01" db="EMBL/GenBank/DDBJ databases">
        <title>Whole genome shotgun sequence of Virgisporangium ochraceum NBRC 16418.</title>
        <authorList>
            <person name="Komaki H."/>
            <person name="Tamura T."/>
        </authorList>
    </citation>
    <scope>NUCLEOTIDE SEQUENCE</scope>
    <source>
        <strain evidence="4">NBRC 16418</strain>
    </source>
</reference>
<evidence type="ECO:0000256" key="2">
    <source>
        <dbReference type="RuleBase" id="RU003749"/>
    </source>
</evidence>
<sequence>MDVQVEDRPTCQLVQPSGQLDMETAPRLQAALEGLIGAGRTRIVVDLGRLTFCDSIGLSTLVVASRSCEAAGGFLRLARPNAFLLNLLTVVGVRDAVHTYESVEAACR</sequence>
<dbReference type="SUPFAM" id="SSF52091">
    <property type="entry name" value="SpoIIaa-like"/>
    <property type="match status" value="1"/>
</dbReference>
<dbReference type="NCBIfam" id="TIGR00377">
    <property type="entry name" value="ant_ant_sig"/>
    <property type="match status" value="1"/>
</dbReference>
<comment type="caution">
    <text evidence="4">The sequence shown here is derived from an EMBL/GenBank/DDBJ whole genome shotgun (WGS) entry which is preliminary data.</text>
</comment>
<dbReference type="PANTHER" id="PTHR33495">
    <property type="entry name" value="ANTI-SIGMA FACTOR ANTAGONIST TM_1081-RELATED-RELATED"/>
    <property type="match status" value="1"/>
</dbReference>
<evidence type="ECO:0000256" key="1">
    <source>
        <dbReference type="ARBA" id="ARBA00009013"/>
    </source>
</evidence>
<dbReference type="InterPro" id="IPR003658">
    <property type="entry name" value="Anti-sigma_ant"/>
</dbReference>
<comment type="similarity">
    <text evidence="1 2">Belongs to the anti-sigma-factor antagonist family.</text>
</comment>
<organism evidence="4 5">
    <name type="scientific">Virgisporangium ochraceum</name>
    <dbReference type="NCBI Taxonomy" id="65505"/>
    <lineage>
        <taxon>Bacteria</taxon>
        <taxon>Bacillati</taxon>
        <taxon>Actinomycetota</taxon>
        <taxon>Actinomycetes</taxon>
        <taxon>Micromonosporales</taxon>
        <taxon>Micromonosporaceae</taxon>
        <taxon>Virgisporangium</taxon>
    </lineage>
</organism>
<dbReference type="CDD" id="cd07043">
    <property type="entry name" value="STAS_anti-anti-sigma_factors"/>
    <property type="match status" value="1"/>
</dbReference>
<evidence type="ECO:0000313" key="4">
    <source>
        <dbReference type="EMBL" id="GIJ66574.1"/>
    </source>
</evidence>
<evidence type="ECO:0000259" key="3">
    <source>
        <dbReference type="PROSITE" id="PS50801"/>
    </source>
</evidence>
<name>A0A8J3ZLM5_9ACTN</name>
<dbReference type="EMBL" id="BOPH01000018">
    <property type="protein sequence ID" value="GIJ66574.1"/>
    <property type="molecule type" value="Genomic_DNA"/>
</dbReference>
<keyword evidence="5" id="KW-1185">Reference proteome</keyword>
<dbReference type="Pfam" id="PF01740">
    <property type="entry name" value="STAS"/>
    <property type="match status" value="1"/>
</dbReference>